<dbReference type="InterPro" id="IPR011603">
    <property type="entry name" value="2oxoglutarate_DH_E1"/>
</dbReference>
<comment type="cofactor">
    <cofactor evidence="1">
        <name>thiamine diphosphate</name>
        <dbReference type="ChEBI" id="CHEBI:58937"/>
    </cofactor>
</comment>
<evidence type="ECO:0000259" key="7">
    <source>
        <dbReference type="SMART" id="SM00861"/>
    </source>
</evidence>
<dbReference type="PANTHER" id="PTHR23152">
    <property type="entry name" value="2-OXOGLUTARATE DEHYDROGENASE"/>
    <property type="match status" value="1"/>
</dbReference>
<dbReference type="GO" id="GO:0030976">
    <property type="term" value="F:thiamine pyrophosphate binding"/>
    <property type="evidence" value="ECO:0007669"/>
    <property type="project" value="InterPro"/>
</dbReference>
<dbReference type="EC" id="1.2.4.2" evidence="4"/>
<name>A0A7K3WKD4_9FLAO</name>
<dbReference type="Pfam" id="PF16078">
    <property type="entry name" value="2-oxogl_dehyd_N"/>
    <property type="match status" value="1"/>
</dbReference>
<evidence type="ECO:0000256" key="5">
    <source>
        <dbReference type="ARBA" id="ARBA00023002"/>
    </source>
</evidence>
<dbReference type="PIRSF" id="PIRSF000157">
    <property type="entry name" value="Oxoglu_dh_E1"/>
    <property type="match status" value="1"/>
</dbReference>
<dbReference type="GO" id="GO:0045252">
    <property type="term" value="C:oxoglutarate dehydrogenase complex"/>
    <property type="evidence" value="ECO:0007669"/>
    <property type="project" value="TreeGrafter"/>
</dbReference>
<proteinExistence type="inferred from homology"/>
<evidence type="ECO:0000256" key="2">
    <source>
        <dbReference type="ARBA" id="ARBA00003906"/>
    </source>
</evidence>
<evidence type="ECO:0000313" key="8">
    <source>
        <dbReference type="EMBL" id="NEN21954.1"/>
    </source>
</evidence>
<organism evidence="8 9">
    <name type="scientific">Cryomorpha ignava</name>
    <dbReference type="NCBI Taxonomy" id="101383"/>
    <lineage>
        <taxon>Bacteria</taxon>
        <taxon>Pseudomonadati</taxon>
        <taxon>Bacteroidota</taxon>
        <taxon>Flavobacteriia</taxon>
        <taxon>Flavobacteriales</taxon>
        <taxon>Cryomorphaceae</taxon>
        <taxon>Cryomorpha</taxon>
    </lineage>
</organism>
<evidence type="ECO:0000256" key="3">
    <source>
        <dbReference type="ARBA" id="ARBA00006936"/>
    </source>
</evidence>
<comment type="caution">
    <text evidence="8">The sequence shown here is derived from an EMBL/GenBank/DDBJ whole genome shotgun (WGS) entry which is preliminary data.</text>
</comment>
<evidence type="ECO:0000256" key="1">
    <source>
        <dbReference type="ARBA" id="ARBA00001964"/>
    </source>
</evidence>
<keyword evidence="6" id="KW-0786">Thiamine pyrophosphate</keyword>
<dbReference type="CDD" id="cd02016">
    <property type="entry name" value="TPP_E1_OGDC_like"/>
    <property type="match status" value="1"/>
</dbReference>
<keyword evidence="5 8" id="KW-0560">Oxidoreductase</keyword>
<dbReference type="SUPFAM" id="SSF52518">
    <property type="entry name" value="Thiamin diphosphate-binding fold (THDP-binding)"/>
    <property type="match status" value="2"/>
</dbReference>
<gene>
    <name evidence="8" type="ORF">G3O08_00355</name>
</gene>
<sequence>MDKFSFLGNASIDWVEDQYEKYRKDANSIEPDWAHFFEGFEFARTNYESEELMCADVRNEFKVLNLIQGYRSRGHLFTQTNPVRERRQYKPTLALENFDLSESDLDSVFQAGEEVGIGPATLRDIIAHLKKVYCGSIGIEFSYIRHPERRRWLKDKIELDNLPKFDTREKRIIFNMLNRATSFEQFLQKKFVGQKRFSLEGGEALIPALHALIQRGSNYGVKEMVFGMAHRGRLNVLGNIFKKDFKNIFSEFEGKQYEYDIDGEEFDGDVKYHLGYSNTITAENGEPIHMTLCPNPSHLEAVDPIVEGMARAKIDNYLKDEKAILPILIHGDAAIAAQGVVYEIVQMAQLDGYRTGGTIHIVVNNQVGFTTNYLDGRSSTYCTDVAKTTLSPVFHVNGDDIEAVIQTMLVAFQYRQEFGRDVFIDLLCYRKYGHNEGDEPKFTQPKLYDLIANHPNPREIYIKQLLEEDVISQEGADGITEKFDSLLEAQYDASKEVPNVYLKHFLENTWKNMHPAKPHDFEKSPETGFNKEALLKLANAANTLPKDKVFFRKVNKLMKDRLKMIKEDTLDWALGEQLAFATLLDEGYDVRVSGQDVERGTFSHRHAVLKTENDEEEYLPLNHVSQSKGNFTIYNSLLSEYAVLGFDYGYAFASPQCLPIWEAQFGDFFNGAQIIVDQFITAAEDKWRTMNGLVMLLPHGYEGMGSEHSSGRMERFLQSCAEYNMQVCNTTTPANFFHLLRRQMHRNFRKPLIHFSPKKLLRYPKAVSKMDELANGRFMEVIDDTQAKVDEVDTVVFCSGKIYYEVLEEKENTESGSNMAIVRVEQLYPLPETQLDAIVAKYKNAKKHIWLQEEPQNMGAWAFMALNYRKVNLEVISRKPSASPASGSSKTAEIRQKRILTTLFENAKQPVKK</sequence>
<evidence type="ECO:0000256" key="6">
    <source>
        <dbReference type="ARBA" id="ARBA00023052"/>
    </source>
</evidence>
<evidence type="ECO:0000313" key="9">
    <source>
        <dbReference type="Proteomes" id="UP000486602"/>
    </source>
</evidence>
<dbReference type="NCBIfam" id="NF006914">
    <property type="entry name" value="PRK09404.1"/>
    <property type="match status" value="1"/>
</dbReference>
<dbReference type="Pfam" id="PF16870">
    <property type="entry name" value="OxoGdeHyase_C"/>
    <property type="match status" value="1"/>
</dbReference>
<dbReference type="PANTHER" id="PTHR23152:SF4">
    <property type="entry name" value="2-OXOADIPATE DEHYDROGENASE COMPLEX COMPONENT E1"/>
    <property type="match status" value="1"/>
</dbReference>
<dbReference type="EMBL" id="JAAGVY010000001">
    <property type="protein sequence ID" value="NEN21954.1"/>
    <property type="molecule type" value="Genomic_DNA"/>
</dbReference>
<dbReference type="Gene3D" id="3.40.50.12470">
    <property type="match status" value="1"/>
</dbReference>
<dbReference type="GO" id="GO:0005829">
    <property type="term" value="C:cytosol"/>
    <property type="evidence" value="ECO:0007669"/>
    <property type="project" value="TreeGrafter"/>
</dbReference>
<dbReference type="NCBIfam" id="NF008907">
    <property type="entry name" value="PRK12270.1"/>
    <property type="match status" value="1"/>
</dbReference>
<dbReference type="InterPro" id="IPR031717">
    <property type="entry name" value="ODO-1/KGD_C"/>
</dbReference>
<dbReference type="InterPro" id="IPR005475">
    <property type="entry name" value="Transketolase-like_Pyr-bd"/>
</dbReference>
<dbReference type="InterPro" id="IPR001017">
    <property type="entry name" value="DH_E1"/>
</dbReference>
<dbReference type="Pfam" id="PF00676">
    <property type="entry name" value="E1_dh"/>
    <property type="match status" value="1"/>
</dbReference>
<dbReference type="SMART" id="SM00861">
    <property type="entry name" value="Transket_pyr"/>
    <property type="match status" value="1"/>
</dbReference>
<feature type="domain" description="Transketolase-like pyrimidine-binding" evidence="7">
    <location>
        <begin position="570"/>
        <end position="763"/>
    </location>
</feature>
<dbReference type="RefSeq" id="WP_163282677.1">
    <property type="nucleotide sequence ID" value="NZ_JAAGVY010000001.1"/>
</dbReference>
<dbReference type="NCBIfam" id="TIGR00239">
    <property type="entry name" value="2oxo_dh_E1"/>
    <property type="match status" value="1"/>
</dbReference>
<evidence type="ECO:0000256" key="4">
    <source>
        <dbReference type="ARBA" id="ARBA00012280"/>
    </source>
</evidence>
<dbReference type="InterPro" id="IPR029061">
    <property type="entry name" value="THDP-binding"/>
</dbReference>
<dbReference type="InterPro" id="IPR032106">
    <property type="entry name" value="2-oxogl_dehyd_N"/>
</dbReference>
<dbReference type="Gene3D" id="3.40.50.970">
    <property type="match status" value="1"/>
</dbReference>
<keyword evidence="9" id="KW-1185">Reference proteome</keyword>
<dbReference type="GO" id="GO:0004591">
    <property type="term" value="F:oxoglutarate dehydrogenase (succinyl-transferring) activity"/>
    <property type="evidence" value="ECO:0007669"/>
    <property type="project" value="UniProtKB-EC"/>
</dbReference>
<protein>
    <recommendedName>
        <fullName evidence="4">oxoglutarate dehydrogenase (succinyl-transferring)</fullName>
        <ecNumber evidence="4">1.2.4.2</ecNumber>
    </recommendedName>
</protein>
<dbReference type="Gene3D" id="1.10.287.1150">
    <property type="entry name" value="TPP helical domain"/>
    <property type="match status" value="1"/>
</dbReference>
<comment type="function">
    <text evidence="2">E1 component of the 2-oxoglutarate dehydrogenase (OGDH) complex which catalyzes the decarboxylation of 2-oxoglutarate, the first step in the conversion of 2-oxoglutarate to succinyl-CoA and CO(2).</text>
</comment>
<dbReference type="AlphaFoldDB" id="A0A7K3WKD4"/>
<comment type="similarity">
    <text evidence="3">Belongs to the alpha-ketoglutarate dehydrogenase family.</text>
</comment>
<reference evidence="8 9" key="1">
    <citation type="submission" date="2020-02" db="EMBL/GenBank/DDBJ databases">
        <title>Out from the shadows clarifying the taxonomy of the family Cryomorphaceae and related taxa by utilizing the GTDB taxonomic framework.</title>
        <authorList>
            <person name="Bowman J.P."/>
        </authorList>
    </citation>
    <scope>NUCLEOTIDE SEQUENCE [LARGE SCALE GENOMIC DNA]</scope>
    <source>
        <strain evidence="8 9">QSSC 1-22</strain>
    </source>
</reference>
<dbReference type="Pfam" id="PF02779">
    <property type="entry name" value="Transket_pyr"/>
    <property type="match status" value="1"/>
</dbReference>
<accession>A0A7K3WKD4</accession>
<dbReference type="Gene3D" id="3.40.50.11610">
    <property type="entry name" value="Multifunctional 2-oxoglutarate metabolism enzyme, C-terminal domain"/>
    <property type="match status" value="1"/>
</dbReference>
<dbReference type="Proteomes" id="UP000486602">
    <property type="component" value="Unassembled WGS sequence"/>
</dbReference>
<dbReference type="GO" id="GO:0006099">
    <property type="term" value="P:tricarboxylic acid cycle"/>
    <property type="evidence" value="ECO:0007669"/>
    <property type="project" value="TreeGrafter"/>
</dbReference>
<dbReference type="InterPro" id="IPR042179">
    <property type="entry name" value="KGD_C_sf"/>
</dbReference>